<dbReference type="GO" id="GO:0000978">
    <property type="term" value="F:RNA polymerase II cis-regulatory region sequence-specific DNA binding"/>
    <property type="evidence" value="ECO:0007669"/>
    <property type="project" value="TreeGrafter"/>
</dbReference>
<dbReference type="GO" id="GO:0042795">
    <property type="term" value="P:snRNA transcription by RNA polymerase II"/>
    <property type="evidence" value="ECO:0007669"/>
    <property type="project" value="TreeGrafter"/>
</dbReference>
<keyword evidence="3" id="KW-0805">Transcription regulation</keyword>
<keyword evidence="4" id="KW-0238">DNA-binding</keyword>
<evidence type="ECO:0000256" key="5">
    <source>
        <dbReference type="ARBA" id="ARBA00023163"/>
    </source>
</evidence>
<dbReference type="Pfam" id="PF12251">
    <property type="entry name" value="SNAPC3"/>
    <property type="match status" value="1"/>
</dbReference>
<organism evidence="8 9">
    <name type="scientific">Rubroshorea leprosula</name>
    <dbReference type="NCBI Taxonomy" id="152421"/>
    <lineage>
        <taxon>Eukaryota</taxon>
        <taxon>Viridiplantae</taxon>
        <taxon>Streptophyta</taxon>
        <taxon>Embryophyta</taxon>
        <taxon>Tracheophyta</taxon>
        <taxon>Spermatophyta</taxon>
        <taxon>Magnoliopsida</taxon>
        <taxon>eudicotyledons</taxon>
        <taxon>Gunneridae</taxon>
        <taxon>Pentapetalae</taxon>
        <taxon>rosids</taxon>
        <taxon>malvids</taxon>
        <taxon>Malvales</taxon>
        <taxon>Dipterocarpaceae</taxon>
        <taxon>Rubroshorea</taxon>
    </lineage>
</organism>
<keyword evidence="5" id="KW-0804">Transcription</keyword>
<protein>
    <recommendedName>
        <fullName evidence="10">snRNA-activating protein complex subunit 3</fullName>
    </recommendedName>
</protein>
<dbReference type="GO" id="GO:0001046">
    <property type="term" value="F:core promoter sequence-specific DNA binding"/>
    <property type="evidence" value="ECO:0007669"/>
    <property type="project" value="TreeGrafter"/>
</dbReference>
<reference evidence="8 9" key="1">
    <citation type="journal article" date="2021" name="Commun. Biol.">
        <title>The genome of Shorea leprosula (Dipterocarpaceae) highlights the ecological relevance of drought in aseasonal tropical rainforests.</title>
        <authorList>
            <person name="Ng K.K.S."/>
            <person name="Kobayashi M.J."/>
            <person name="Fawcett J.A."/>
            <person name="Hatakeyama M."/>
            <person name="Paape T."/>
            <person name="Ng C.H."/>
            <person name="Ang C.C."/>
            <person name="Tnah L.H."/>
            <person name="Lee C.T."/>
            <person name="Nishiyama T."/>
            <person name="Sese J."/>
            <person name="O'Brien M.J."/>
            <person name="Copetti D."/>
            <person name="Mohd Noor M.I."/>
            <person name="Ong R.C."/>
            <person name="Putra M."/>
            <person name="Sireger I.Z."/>
            <person name="Indrioko S."/>
            <person name="Kosugi Y."/>
            <person name="Izuno A."/>
            <person name="Isagi Y."/>
            <person name="Lee S.L."/>
            <person name="Shimizu K.K."/>
        </authorList>
    </citation>
    <scope>NUCLEOTIDE SEQUENCE [LARGE SCALE GENOMIC DNA]</scope>
    <source>
        <strain evidence="8">214</strain>
    </source>
</reference>
<name>A0AAV5I9U7_9ROSI</name>
<feature type="compositionally biased region" description="Polar residues" evidence="7">
    <location>
        <begin position="105"/>
        <end position="118"/>
    </location>
</feature>
<dbReference type="GO" id="GO:0042796">
    <property type="term" value="P:snRNA transcription by RNA polymerase III"/>
    <property type="evidence" value="ECO:0007669"/>
    <property type="project" value="TreeGrafter"/>
</dbReference>
<dbReference type="PANTHER" id="PTHR13421:SF16">
    <property type="entry name" value="SNRNA-ACTIVATING PROTEIN COMPLEX SUBUNIT 3"/>
    <property type="match status" value="1"/>
</dbReference>
<dbReference type="AlphaFoldDB" id="A0AAV5I9U7"/>
<feature type="region of interest" description="Disordered" evidence="7">
    <location>
        <begin position="97"/>
        <end position="128"/>
    </location>
</feature>
<accession>A0AAV5I9U7</accession>
<evidence type="ECO:0000313" key="8">
    <source>
        <dbReference type="EMBL" id="GKU97912.1"/>
    </source>
</evidence>
<evidence type="ECO:0000256" key="6">
    <source>
        <dbReference type="ARBA" id="ARBA00023242"/>
    </source>
</evidence>
<dbReference type="GO" id="GO:0019185">
    <property type="term" value="C:snRNA-activating protein complex"/>
    <property type="evidence" value="ECO:0007669"/>
    <property type="project" value="TreeGrafter"/>
</dbReference>
<gene>
    <name evidence="8" type="ORF">SLEP1_g10986</name>
</gene>
<dbReference type="GO" id="GO:0005634">
    <property type="term" value="C:nucleus"/>
    <property type="evidence" value="ECO:0007669"/>
    <property type="project" value="UniProtKB-SubCell"/>
</dbReference>
<comment type="caution">
    <text evidence="8">The sequence shown here is derived from an EMBL/GenBank/DDBJ whole genome shotgun (WGS) entry which is preliminary data.</text>
</comment>
<evidence type="ECO:0008006" key="10">
    <source>
        <dbReference type="Google" id="ProtNLM"/>
    </source>
</evidence>
<comment type="subcellular location">
    <subcellularLocation>
        <location evidence="1">Nucleus</location>
    </subcellularLocation>
</comment>
<dbReference type="GO" id="GO:0001006">
    <property type="term" value="F:RNA polymerase III type 3 promoter sequence-specific DNA binding"/>
    <property type="evidence" value="ECO:0007669"/>
    <property type="project" value="TreeGrafter"/>
</dbReference>
<dbReference type="EMBL" id="BPVZ01000012">
    <property type="protein sequence ID" value="GKU97912.1"/>
    <property type="molecule type" value="Genomic_DNA"/>
</dbReference>
<evidence type="ECO:0000256" key="4">
    <source>
        <dbReference type="ARBA" id="ARBA00023125"/>
    </source>
</evidence>
<keyword evidence="6" id="KW-0539">Nucleus</keyword>
<evidence type="ECO:0000256" key="7">
    <source>
        <dbReference type="SAM" id="MobiDB-lite"/>
    </source>
</evidence>
<evidence type="ECO:0000313" key="9">
    <source>
        <dbReference type="Proteomes" id="UP001054252"/>
    </source>
</evidence>
<keyword evidence="9" id="KW-1185">Reference proteome</keyword>
<dbReference type="GO" id="GO:0003681">
    <property type="term" value="F:bent DNA binding"/>
    <property type="evidence" value="ECO:0007669"/>
    <property type="project" value="TreeGrafter"/>
</dbReference>
<evidence type="ECO:0000256" key="2">
    <source>
        <dbReference type="ARBA" id="ARBA00010410"/>
    </source>
</evidence>
<dbReference type="InterPro" id="IPR022042">
    <property type="entry name" value="snRNA-activating_su3"/>
</dbReference>
<comment type="similarity">
    <text evidence="2">Belongs to the SNAPC3/SRD2 family.</text>
</comment>
<sequence length="396" mass="44563">MQMHLSSQMLMILSQSIDPDSILEIFCFPEIAVTCPFSSVEDLRVLSEEQLVEIALKEAFKDSDNSSKVSEKCSNAWSRNKQACLGSTGKGDDNSASGDFANGCSPGNSSNQTALTKENSSRKRSRKVHDCHIENSYVAKVEELAKIKQKQDEAKAAARLHCLSAICQSNDCSIPSLENIGRMKSLRSTTSARKVSSSDMEQLLPVSGQEVVLCIEVYHNIRKWAKIQEFLVLGQQKFTELRDKIYCLSDQVMQNAGQHDPSGYFFIENVFYNDSRDPSAIDYSKPILDWLSNSKDDALRKWECLVTGQLQQKHREILGSPPTSKLPHFEAVNMHEKKFCNLNFRLGAGYLYCHQVQNFHLFCVKKESRDPLLANLHPPKMTARKLEGILTLLSSQ</sequence>
<evidence type="ECO:0000256" key="1">
    <source>
        <dbReference type="ARBA" id="ARBA00004123"/>
    </source>
</evidence>
<evidence type="ECO:0000256" key="3">
    <source>
        <dbReference type="ARBA" id="ARBA00023015"/>
    </source>
</evidence>
<dbReference type="PANTHER" id="PTHR13421">
    <property type="entry name" value="SNRNA-ACTIVATING PROTEIN COMPLEX SUBUNIT 3"/>
    <property type="match status" value="1"/>
</dbReference>
<dbReference type="Proteomes" id="UP001054252">
    <property type="component" value="Unassembled WGS sequence"/>
</dbReference>
<proteinExistence type="inferred from homology"/>